<keyword evidence="9" id="KW-1185">Reference proteome</keyword>
<evidence type="ECO:0000256" key="4">
    <source>
        <dbReference type="ARBA" id="ARBA00022989"/>
    </source>
</evidence>
<evidence type="ECO:0000256" key="3">
    <source>
        <dbReference type="ARBA" id="ARBA00022692"/>
    </source>
</evidence>
<dbReference type="AlphaFoldDB" id="A0A1H1UHJ0"/>
<name>A0A1H1UHJ0_9CELL</name>
<evidence type="ECO:0000313" key="9">
    <source>
        <dbReference type="Proteomes" id="UP000185663"/>
    </source>
</evidence>
<dbReference type="InterPro" id="IPR018076">
    <property type="entry name" value="T2SS_GspF_dom"/>
</dbReference>
<keyword evidence="5 6" id="KW-0472">Membrane</keyword>
<gene>
    <name evidence="8" type="ORF">SAMN04489860_2199</name>
</gene>
<proteinExistence type="predicted"/>
<dbReference type="eggNOG" id="COG2064">
    <property type="taxonomic scope" value="Bacteria"/>
</dbReference>
<evidence type="ECO:0000256" key="6">
    <source>
        <dbReference type="SAM" id="Phobius"/>
    </source>
</evidence>
<feature type="transmembrane region" description="Helical" evidence="6">
    <location>
        <begin position="124"/>
        <end position="146"/>
    </location>
</feature>
<dbReference type="PANTHER" id="PTHR35007:SF2">
    <property type="entry name" value="PILUS ASSEMBLE PROTEIN"/>
    <property type="match status" value="1"/>
</dbReference>
<evidence type="ECO:0000256" key="2">
    <source>
        <dbReference type="ARBA" id="ARBA00022475"/>
    </source>
</evidence>
<keyword evidence="3 6" id="KW-0812">Transmembrane</keyword>
<dbReference type="PANTHER" id="PTHR35007">
    <property type="entry name" value="INTEGRAL MEMBRANE PROTEIN-RELATED"/>
    <property type="match status" value="1"/>
</dbReference>
<dbReference type="OrthoDB" id="5185234at2"/>
<reference evidence="8 9" key="1">
    <citation type="submission" date="2016-10" db="EMBL/GenBank/DDBJ databases">
        <authorList>
            <person name="de Groot N.N."/>
        </authorList>
    </citation>
    <scope>NUCLEOTIDE SEQUENCE [LARGE SCALE GENOMIC DNA]</scope>
    <source>
        <strain evidence="8 9">DSM 22126</strain>
    </source>
</reference>
<dbReference type="RefSeq" id="WP_083372517.1">
    <property type="nucleotide sequence ID" value="NZ_LT629776.1"/>
</dbReference>
<comment type="subcellular location">
    <subcellularLocation>
        <location evidence="1">Cell membrane</location>
        <topology evidence="1">Multi-pass membrane protein</topology>
    </subcellularLocation>
</comment>
<dbReference type="STRING" id="545619.SAMN04489860_2199"/>
<dbReference type="Pfam" id="PF00482">
    <property type="entry name" value="T2SSF"/>
    <property type="match status" value="1"/>
</dbReference>
<sequence>MIEVSLVGAAVGATAGLGLLLVASAVARRSIRLDDRVVPYLRAFGGELGPRTGGSALAPWMSRITRWLERLGSSRADVERRLARAGNRGSVEQFRMVQVVWAVVGLAAGLALSVLLLAARGSSLLTLVVLVVICAVAGILLCDWNLTRQASRREERIRSEFPTVAELLALAVGAGEGPVAAIDRIAATTRGDLSDEFTRVRADLRAGATLDGALEELGRRTEVKALARFAEAVTVAVDRGTPLAEVLRAQAQDVREAGRRALMEEGGRREVLMMIPVVFLILPVTVVFAVFPSLATLRVGL</sequence>
<dbReference type="GO" id="GO:0005886">
    <property type="term" value="C:plasma membrane"/>
    <property type="evidence" value="ECO:0007669"/>
    <property type="project" value="UniProtKB-SubCell"/>
</dbReference>
<dbReference type="Proteomes" id="UP000185663">
    <property type="component" value="Chromosome I"/>
</dbReference>
<evidence type="ECO:0000259" key="7">
    <source>
        <dbReference type="Pfam" id="PF00482"/>
    </source>
</evidence>
<keyword evidence="4 6" id="KW-1133">Transmembrane helix</keyword>
<accession>A0A1H1UHJ0</accession>
<dbReference type="EMBL" id="LT629776">
    <property type="protein sequence ID" value="SDS71898.1"/>
    <property type="molecule type" value="Genomic_DNA"/>
</dbReference>
<protein>
    <submittedName>
        <fullName evidence="8">Tight adherence protein C</fullName>
    </submittedName>
</protein>
<feature type="transmembrane region" description="Helical" evidence="6">
    <location>
        <begin position="271"/>
        <end position="291"/>
    </location>
</feature>
<evidence type="ECO:0000313" key="8">
    <source>
        <dbReference type="EMBL" id="SDS71898.1"/>
    </source>
</evidence>
<organism evidence="8 9">
    <name type="scientific">Paraoerskovia marina</name>
    <dbReference type="NCBI Taxonomy" id="545619"/>
    <lineage>
        <taxon>Bacteria</taxon>
        <taxon>Bacillati</taxon>
        <taxon>Actinomycetota</taxon>
        <taxon>Actinomycetes</taxon>
        <taxon>Micrococcales</taxon>
        <taxon>Cellulomonadaceae</taxon>
        <taxon>Paraoerskovia</taxon>
    </lineage>
</organism>
<keyword evidence="2" id="KW-1003">Cell membrane</keyword>
<evidence type="ECO:0000256" key="1">
    <source>
        <dbReference type="ARBA" id="ARBA00004651"/>
    </source>
</evidence>
<feature type="transmembrane region" description="Helical" evidence="6">
    <location>
        <begin position="6"/>
        <end position="27"/>
    </location>
</feature>
<feature type="transmembrane region" description="Helical" evidence="6">
    <location>
        <begin position="99"/>
        <end position="118"/>
    </location>
</feature>
<feature type="domain" description="Type II secretion system protein GspF" evidence="7">
    <location>
        <begin position="166"/>
        <end position="290"/>
    </location>
</feature>
<evidence type="ECO:0000256" key="5">
    <source>
        <dbReference type="ARBA" id="ARBA00023136"/>
    </source>
</evidence>